<comment type="caution">
    <text evidence="3">The sequence shown here is derived from an EMBL/GenBank/DDBJ whole genome shotgun (WGS) entry which is preliminary data.</text>
</comment>
<evidence type="ECO:0000313" key="4">
    <source>
        <dbReference type="Proteomes" id="UP000033393"/>
    </source>
</evidence>
<dbReference type="Proteomes" id="UP000033393">
    <property type="component" value="Unassembled WGS sequence"/>
</dbReference>
<keyword evidence="1" id="KW-0808">Transferase</keyword>
<evidence type="ECO:0000313" key="3">
    <source>
        <dbReference type="EMBL" id="KJK48649.1"/>
    </source>
</evidence>
<feature type="domain" description="Histidine kinase/HSP90-like ATPase" evidence="2">
    <location>
        <begin position="19"/>
        <end position="124"/>
    </location>
</feature>
<dbReference type="SUPFAM" id="SSF55874">
    <property type="entry name" value="ATPase domain of HSP90 chaperone/DNA topoisomerase II/histidine kinase"/>
    <property type="match status" value="1"/>
</dbReference>
<dbReference type="InterPro" id="IPR050267">
    <property type="entry name" value="Anti-sigma-factor_SerPK"/>
</dbReference>
<keyword evidence="1" id="KW-0418">Kinase</keyword>
<organism evidence="3 4">
    <name type="scientific">Lentzea aerocolonigenes</name>
    <name type="common">Lechevalieria aerocolonigenes</name>
    <name type="synonym">Saccharothrix aerocolonigenes</name>
    <dbReference type="NCBI Taxonomy" id="68170"/>
    <lineage>
        <taxon>Bacteria</taxon>
        <taxon>Bacillati</taxon>
        <taxon>Actinomycetota</taxon>
        <taxon>Actinomycetes</taxon>
        <taxon>Pseudonocardiales</taxon>
        <taxon>Pseudonocardiaceae</taxon>
        <taxon>Lentzea</taxon>
    </lineage>
</organism>
<dbReference type="InterPro" id="IPR003594">
    <property type="entry name" value="HATPase_dom"/>
</dbReference>
<dbReference type="PANTHER" id="PTHR35526:SF3">
    <property type="entry name" value="ANTI-SIGMA-F FACTOR RSBW"/>
    <property type="match status" value="1"/>
</dbReference>
<sequence length="133" mass="14286">MGDEPPDRVHVLELDSGVADIAGVRRWARSVLPDLEEDDLGDVLLVVTELVSNVYDHAAFPAQVELRSSADPWVVKITVKDGSPSPPLLRTFSPDAARGRGLILVDQLTAHWGVTQLVTGKSVWAVLPCAGTP</sequence>
<gene>
    <name evidence="3" type="ORF">UK23_16680</name>
</gene>
<dbReference type="Gene3D" id="3.30.565.10">
    <property type="entry name" value="Histidine kinase-like ATPase, C-terminal domain"/>
    <property type="match status" value="1"/>
</dbReference>
<dbReference type="GO" id="GO:0004674">
    <property type="term" value="F:protein serine/threonine kinase activity"/>
    <property type="evidence" value="ECO:0007669"/>
    <property type="project" value="UniProtKB-KW"/>
</dbReference>
<proteinExistence type="predicted"/>
<dbReference type="PATRIC" id="fig|68170.10.peg.4227"/>
<reference evidence="3 4" key="1">
    <citation type="submission" date="2015-02" db="EMBL/GenBank/DDBJ databases">
        <authorList>
            <person name="Ju K.-S."/>
            <person name="Doroghazi J.R."/>
            <person name="Metcalf W."/>
        </authorList>
    </citation>
    <scope>NUCLEOTIDE SEQUENCE [LARGE SCALE GENOMIC DNA]</scope>
    <source>
        <strain evidence="3 4">NRRL B-16140</strain>
    </source>
</reference>
<protein>
    <recommendedName>
        <fullName evidence="2">Histidine kinase/HSP90-like ATPase domain-containing protein</fullName>
    </recommendedName>
</protein>
<dbReference type="CDD" id="cd16936">
    <property type="entry name" value="HATPase_RsbW-like"/>
    <property type="match status" value="1"/>
</dbReference>
<evidence type="ECO:0000256" key="1">
    <source>
        <dbReference type="ARBA" id="ARBA00022527"/>
    </source>
</evidence>
<dbReference type="InterPro" id="IPR036890">
    <property type="entry name" value="HATPase_C_sf"/>
</dbReference>
<keyword evidence="1" id="KW-0723">Serine/threonine-protein kinase</keyword>
<dbReference type="AlphaFoldDB" id="A0A0F0GYV6"/>
<name>A0A0F0GYV6_LENAE</name>
<evidence type="ECO:0000259" key="2">
    <source>
        <dbReference type="Pfam" id="PF13581"/>
    </source>
</evidence>
<dbReference type="PANTHER" id="PTHR35526">
    <property type="entry name" value="ANTI-SIGMA-F FACTOR RSBW-RELATED"/>
    <property type="match status" value="1"/>
</dbReference>
<dbReference type="EMBL" id="JYJG01000101">
    <property type="protein sequence ID" value="KJK48649.1"/>
    <property type="molecule type" value="Genomic_DNA"/>
</dbReference>
<keyword evidence="4" id="KW-1185">Reference proteome</keyword>
<accession>A0A0F0GYV6</accession>
<dbReference type="Pfam" id="PF13581">
    <property type="entry name" value="HATPase_c_2"/>
    <property type="match status" value="1"/>
</dbReference>